<dbReference type="AlphaFoldDB" id="A0A7M7G958"/>
<organism evidence="3">
    <name type="scientific">Apis mellifera</name>
    <name type="common">Honeybee</name>
    <dbReference type="NCBI Taxonomy" id="7460"/>
    <lineage>
        <taxon>Eukaryota</taxon>
        <taxon>Metazoa</taxon>
        <taxon>Ecdysozoa</taxon>
        <taxon>Arthropoda</taxon>
        <taxon>Hexapoda</taxon>
        <taxon>Insecta</taxon>
        <taxon>Pterygota</taxon>
        <taxon>Neoptera</taxon>
        <taxon>Endopterygota</taxon>
        <taxon>Hymenoptera</taxon>
        <taxon>Apocrita</taxon>
        <taxon>Aculeata</taxon>
        <taxon>Apoidea</taxon>
        <taxon>Anthophila</taxon>
        <taxon>Apidae</taxon>
        <taxon>Apis</taxon>
    </lineage>
</organism>
<dbReference type="EnsemblMetazoa" id="XM_003249314">
    <property type="protein sequence ID" value="XP_003249362"/>
    <property type="gene ID" value="LOC100577680"/>
</dbReference>
<evidence type="ECO:0000256" key="2">
    <source>
        <dbReference type="SAM" id="SignalP"/>
    </source>
</evidence>
<keyword evidence="2" id="KW-0732">Signal</keyword>
<feature type="signal peptide" evidence="2">
    <location>
        <begin position="1"/>
        <end position="19"/>
    </location>
</feature>
<evidence type="ECO:0000256" key="1">
    <source>
        <dbReference type="SAM" id="MobiDB-lite"/>
    </source>
</evidence>
<keyword evidence="4" id="KW-1185">Reference proteome</keyword>
<dbReference type="RefSeq" id="XP_003249362.1">
    <property type="nucleotide sequence ID" value="XM_003249314.4"/>
</dbReference>
<feature type="chain" id="PRO_5044659266" evidence="2">
    <location>
        <begin position="20"/>
        <end position="383"/>
    </location>
</feature>
<evidence type="ECO:0000313" key="5">
    <source>
        <dbReference type="RefSeq" id="XP_003249362.1"/>
    </source>
</evidence>
<accession>A0A8B6XU30</accession>
<dbReference type="OMA" id="PAYEYYH"/>
<evidence type="ECO:0000313" key="3">
    <source>
        <dbReference type="EnsemblMetazoa" id="XP_003249362"/>
    </source>
</evidence>
<evidence type="ECO:0000313" key="4">
    <source>
        <dbReference type="Proteomes" id="UP000005203"/>
    </source>
</evidence>
<protein>
    <submittedName>
        <fullName evidence="5">Uncharacterized protein LOC100577680</fullName>
    </submittedName>
</protein>
<dbReference type="KEGG" id="ame:100577680"/>
<reference evidence="5" key="2">
    <citation type="submission" date="2025-04" db="UniProtKB">
        <authorList>
            <consortium name="RefSeq"/>
        </authorList>
    </citation>
    <scope>IDENTIFICATION</scope>
    <source>
        <strain evidence="5">DH4</strain>
        <tissue evidence="5">Whole body</tissue>
    </source>
</reference>
<dbReference type="OrthoDB" id="6630845at2759"/>
<name>A0A7M7G958_APIME</name>
<feature type="compositionally biased region" description="Low complexity" evidence="1">
    <location>
        <begin position="227"/>
        <end position="239"/>
    </location>
</feature>
<proteinExistence type="predicted"/>
<reference evidence="3" key="1">
    <citation type="submission" date="2021-01" db="UniProtKB">
        <authorList>
            <consortium name="EnsemblMetazoa"/>
        </authorList>
    </citation>
    <scope>IDENTIFICATION</scope>
    <source>
        <strain evidence="3">DH4</strain>
    </source>
</reference>
<feature type="region of interest" description="Disordered" evidence="1">
    <location>
        <begin position="198"/>
        <end position="244"/>
    </location>
</feature>
<accession>A0A7M7G958</accession>
<feature type="compositionally biased region" description="Polar residues" evidence="1">
    <location>
        <begin position="198"/>
        <end position="220"/>
    </location>
</feature>
<sequence>MQFGILFSVAATLLHTSYGGFVSIRMPYLNPAGVTYINNIEPEAQLAYSIPAKIEAQHVGYAAAQVPAVAAVPFVKHVPTISHVPITKIEAQPAVLEKQLDVVKPAVSTRKFEVRRPAIQKQFYDIEERVVVRPAGSAVVELDQPTSKTQKGPAVIQPLLQHFEATQTLPSPTVSSAPISNDDETVVVENPEFRKLNVQSQASGSLPQLKTNLNGASSNEPLVAHDPSPSVIVSPNSSPEQDQQNQNRLIELLTARGNVAEVGFGHSSPSQSAIGDAGQVRGRVISATPAPESAEPADERVSTRRVVISRPIETLQEVNVVEPATKIERVSVQQPTFIKTTRLDHVQVHSSVPVVGKALAPTIAHAAVPVYQKTISPAYEYYH</sequence>
<dbReference type="Proteomes" id="UP000005203">
    <property type="component" value="Linkage group LG8"/>
</dbReference>
<dbReference type="GeneID" id="100577680"/>
<gene>
    <name evidence="3" type="primary">100577680</name>
    <name evidence="5" type="synonym">LOC100577680</name>
</gene>